<dbReference type="CDD" id="cd00984">
    <property type="entry name" value="DnaB_C"/>
    <property type="match status" value="1"/>
</dbReference>
<keyword evidence="7 12" id="KW-0067">ATP-binding</keyword>
<proteinExistence type="inferred from homology"/>
<evidence type="ECO:0000256" key="9">
    <source>
        <dbReference type="ARBA" id="ARBA00023235"/>
    </source>
</evidence>
<dbReference type="Gene3D" id="3.40.50.300">
    <property type="entry name" value="P-loop containing nucleotide triphosphate hydrolases"/>
    <property type="match status" value="1"/>
</dbReference>
<dbReference type="AlphaFoldDB" id="A0A6C2U5Y1"/>
<keyword evidence="8 12" id="KW-0238">DNA-binding</keyword>
<comment type="catalytic activity">
    <reaction evidence="10 12">
        <text>ATP + H2O = ADP + phosphate + H(+)</text>
        <dbReference type="Rhea" id="RHEA:13065"/>
        <dbReference type="ChEBI" id="CHEBI:15377"/>
        <dbReference type="ChEBI" id="CHEBI:15378"/>
        <dbReference type="ChEBI" id="CHEBI:30616"/>
        <dbReference type="ChEBI" id="CHEBI:43474"/>
        <dbReference type="ChEBI" id="CHEBI:456216"/>
        <dbReference type="EC" id="5.6.2.3"/>
    </reaction>
</comment>
<reference evidence="14 15" key="1">
    <citation type="submission" date="2019-04" db="EMBL/GenBank/DDBJ databases">
        <authorList>
            <person name="Van Vliet M D."/>
        </authorList>
    </citation>
    <scope>NUCLEOTIDE SEQUENCE [LARGE SCALE GENOMIC DNA]</scope>
    <source>
        <strain evidence="14 15">F1</strain>
    </source>
</reference>
<sequence>MIPGDPGGLRIPPHSDEAERGVLGSILLDPQGALDKCLAKRLGPDSFFDRRHQALFENLVDMSQANMAMDAITIGEWLKDKKALDKVGGYDYLVQLQDSTLVPAHVEFYCDIVMEKRLYRMLIEKSSEIIDSAYQGEEDASTLVSEAEANLFKLSEHGAEQIPDWKDSVLHAFKEVENADPNQLVTGVTTGFIGLNERLGGLNKTDMIVLAARPAMGKTSLALNIAENAALGLHGDPVPVAVFSLEMSREQLVKRMLFCNARLPMHRAKGRGLTPDEHAKLTSAVDRLSKAQIYIDDTPGLEAVEMRSRARRLKSRYGIKLIVIDYLQLMNYSKFAKDGRQRETMAISGAVKGMAKELDVPVIVLSQLSRAAESTGDNIPKLSHLRDSGAIEQDADMVWLLYRPSYYEKGDNRNSDNLAVLDVAKFRHGATGEVKLSFIREYTRFEDRAEFEDDYSHDEE</sequence>
<evidence type="ECO:0000313" key="15">
    <source>
        <dbReference type="Proteomes" id="UP000366872"/>
    </source>
</evidence>
<evidence type="ECO:0000256" key="3">
    <source>
        <dbReference type="ARBA" id="ARBA00022705"/>
    </source>
</evidence>
<keyword evidence="5 12" id="KW-0378">Hydrolase</keyword>
<keyword evidence="15" id="KW-1185">Reference proteome</keyword>
<dbReference type="GO" id="GO:0005524">
    <property type="term" value="F:ATP binding"/>
    <property type="evidence" value="ECO:0007669"/>
    <property type="project" value="UniProtKB-UniRule"/>
</dbReference>
<dbReference type="GO" id="GO:0005829">
    <property type="term" value="C:cytosol"/>
    <property type="evidence" value="ECO:0007669"/>
    <property type="project" value="TreeGrafter"/>
</dbReference>
<comment type="similarity">
    <text evidence="1 12">Belongs to the helicase family. DnaB subfamily.</text>
</comment>
<dbReference type="Pfam" id="PF00772">
    <property type="entry name" value="DnaB"/>
    <property type="match status" value="1"/>
</dbReference>
<feature type="domain" description="SF4 helicase" evidence="13">
    <location>
        <begin position="181"/>
        <end position="452"/>
    </location>
</feature>
<organism evidence="14 15">
    <name type="scientific">Pontiella desulfatans</name>
    <dbReference type="NCBI Taxonomy" id="2750659"/>
    <lineage>
        <taxon>Bacteria</taxon>
        <taxon>Pseudomonadati</taxon>
        <taxon>Kiritimatiellota</taxon>
        <taxon>Kiritimatiellia</taxon>
        <taxon>Kiritimatiellales</taxon>
        <taxon>Pontiellaceae</taxon>
        <taxon>Pontiella</taxon>
    </lineage>
</organism>
<dbReference type="InterPro" id="IPR007693">
    <property type="entry name" value="DNA_helicase_DnaB-like_N"/>
</dbReference>
<evidence type="ECO:0000256" key="10">
    <source>
        <dbReference type="ARBA" id="ARBA00048954"/>
    </source>
</evidence>
<dbReference type="InterPro" id="IPR027417">
    <property type="entry name" value="P-loop_NTPase"/>
</dbReference>
<dbReference type="SUPFAM" id="SSF52540">
    <property type="entry name" value="P-loop containing nucleoside triphosphate hydrolases"/>
    <property type="match status" value="1"/>
</dbReference>
<dbReference type="GO" id="GO:0043139">
    <property type="term" value="F:5'-3' DNA helicase activity"/>
    <property type="evidence" value="ECO:0007669"/>
    <property type="project" value="UniProtKB-EC"/>
</dbReference>
<dbReference type="PROSITE" id="PS51199">
    <property type="entry name" value="SF4_HELICASE"/>
    <property type="match status" value="1"/>
</dbReference>
<dbReference type="GO" id="GO:0016787">
    <property type="term" value="F:hydrolase activity"/>
    <property type="evidence" value="ECO:0007669"/>
    <property type="project" value="UniProtKB-KW"/>
</dbReference>
<dbReference type="GO" id="GO:0006269">
    <property type="term" value="P:DNA replication, synthesis of primer"/>
    <property type="evidence" value="ECO:0007669"/>
    <property type="project" value="UniProtKB-UniRule"/>
</dbReference>
<keyword evidence="3 12" id="KW-0235">DNA replication</keyword>
<dbReference type="Proteomes" id="UP000366872">
    <property type="component" value="Unassembled WGS sequence"/>
</dbReference>
<evidence type="ECO:0000256" key="8">
    <source>
        <dbReference type="ARBA" id="ARBA00023125"/>
    </source>
</evidence>
<keyword evidence="6 12" id="KW-0347">Helicase</keyword>
<evidence type="ECO:0000256" key="7">
    <source>
        <dbReference type="ARBA" id="ARBA00022840"/>
    </source>
</evidence>
<dbReference type="PANTHER" id="PTHR30153">
    <property type="entry name" value="REPLICATIVE DNA HELICASE DNAB"/>
    <property type="match status" value="1"/>
</dbReference>
<dbReference type="Pfam" id="PF03796">
    <property type="entry name" value="DnaB_C"/>
    <property type="match status" value="1"/>
</dbReference>
<evidence type="ECO:0000256" key="1">
    <source>
        <dbReference type="ARBA" id="ARBA00008428"/>
    </source>
</evidence>
<dbReference type="EMBL" id="CAAHFG010000002">
    <property type="protein sequence ID" value="VGO15325.1"/>
    <property type="molecule type" value="Genomic_DNA"/>
</dbReference>
<dbReference type="InterPro" id="IPR007694">
    <property type="entry name" value="DNA_helicase_DnaB-like_C"/>
</dbReference>
<keyword evidence="9" id="KW-0413">Isomerase</keyword>
<dbReference type="EC" id="5.6.2.3" evidence="11 12"/>
<gene>
    <name evidence="14" type="primary">dnaC</name>
    <name evidence="14" type="ORF">PDESU_03908</name>
</gene>
<evidence type="ECO:0000256" key="11">
    <source>
        <dbReference type="NCBIfam" id="TIGR00665"/>
    </source>
</evidence>
<dbReference type="InterPro" id="IPR016136">
    <property type="entry name" value="DNA_helicase_N/primase_C"/>
</dbReference>
<evidence type="ECO:0000313" key="14">
    <source>
        <dbReference type="EMBL" id="VGO15325.1"/>
    </source>
</evidence>
<evidence type="ECO:0000256" key="12">
    <source>
        <dbReference type="RuleBase" id="RU362085"/>
    </source>
</evidence>
<dbReference type="NCBIfam" id="TIGR00665">
    <property type="entry name" value="DnaB"/>
    <property type="match status" value="1"/>
</dbReference>
<dbReference type="GO" id="GO:0003677">
    <property type="term" value="F:DNA binding"/>
    <property type="evidence" value="ECO:0007669"/>
    <property type="project" value="UniProtKB-UniRule"/>
</dbReference>
<dbReference type="GO" id="GO:1990077">
    <property type="term" value="C:primosome complex"/>
    <property type="evidence" value="ECO:0007669"/>
    <property type="project" value="UniProtKB-UniRule"/>
</dbReference>
<evidence type="ECO:0000256" key="4">
    <source>
        <dbReference type="ARBA" id="ARBA00022741"/>
    </source>
</evidence>
<evidence type="ECO:0000256" key="5">
    <source>
        <dbReference type="ARBA" id="ARBA00022801"/>
    </source>
</evidence>
<accession>A0A6C2U5Y1</accession>
<evidence type="ECO:0000256" key="2">
    <source>
        <dbReference type="ARBA" id="ARBA00022515"/>
    </source>
</evidence>
<dbReference type="RefSeq" id="WP_136080900.1">
    <property type="nucleotide sequence ID" value="NZ_CAAHFG010000002.1"/>
</dbReference>
<protein>
    <recommendedName>
        <fullName evidence="11 12">Replicative DNA helicase</fullName>
        <ecNumber evidence="11 12">5.6.2.3</ecNumber>
    </recommendedName>
</protein>
<evidence type="ECO:0000256" key="6">
    <source>
        <dbReference type="ARBA" id="ARBA00022806"/>
    </source>
</evidence>
<keyword evidence="2 12" id="KW-0639">Primosome</keyword>
<dbReference type="Gene3D" id="1.10.860.10">
    <property type="entry name" value="DNAb Helicase, Chain A"/>
    <property type="match status" value="1"/>
</dbReference>
<dbReference type="SUPFAM" id="SSF48024">
    <property type="entry name" value="N-terminal domain of DnaB helicase"/>
    <property type="match status" value="1"/>
</dbReference>
<dbReference type="PANTHER" id="PTHR30153:SF2">
    <property type="entry name" value="REPLICATIVE DNA HELICASE"/>
    <property type="match status" value="1"/>
</dbReference>
<keyword evidence="4 12" id="KW-0547">Nucleotide-binding</keyword>
<evidence type="ECO:0000259" key="13">
    <source>
        <dbReference type="PROSITE" id="PS51199"/>
    </source>
</evidence>
<dbReference type="InterPro" id="IPR007692">
    <property type="entry name" value="DNA_helicase_DnaB"/>
</dbReference>
<dbReference type="InterPro" id="IPR036185">
    <property type="entry name" value="DNA_heli_DnaB-like_N_sf"/>
</dbReference>
<comment type="function">
    <text evidence="12">The main replicative DNA helicase, it participates in initiation and elongation during chromosome replication. Travels ahead of the DNA replisome, separating dsDNA into templates for DNA synthesis. A processive ATP-dependent 5'-3' DNA helicase it has DNA-dependent ATPase activity.</text>
</comment>
<name>A0A6C2U5Y1_PONDE</name>